<feature type="compositionally biased region" description="Polar residues" evidence="1">
    <location>
        <begin position="1"/>
        <end position="12"/>
    </location>
</feature>
<accession>A0A2J4JDH8</accession>
<name>A0A2J4JDH8_NATGS</name>
<organism evidence="2 3">
    <name type="scientific">Natronobacterium gregoryi (strain ATCC 43098 / DSM 3393 / CCM 3738 / CIP 104747 / IAM 13177 / JCM 8860 / NBRC 102187 / NCIMB 2189 / SP2)</name>
    <dbReference type="NCBI Taxonomy" id="797304"/>
    <lineage>
        <taxon>Archaea</taxon>
        <taxon>Methanobacteriati</taxon>
        <taxon>Methanobacteriota</taxon>
        <taxon>Stenosarchaea group</taxon>
        <taxon>Halobacteria</taxon>
        <taxon>Halobacteriales</taxon>
        <taxon>Natrialbaceae</taxon>
        <taxon>Natronobacterium</taxon>
    </lineage>
</organism>
<sequence length="67" mass="7229">MDQVMNYGTSVGRTPHARQEASPTNRSDARCSCGARADGYDVQRDEPVCTGCAIDDHVVTRDGEEVA</sequence>
<evidence type="ECO:0000256" key="1">
    <source>
        <dbReference type="SAM" id="MobiDB-lite"/>
    </source>
</evidence>
<dbReference type="AlphaFoldDB" id="A0A2J4JDH8"/>
<gene>
    <name evidence="2" type="ORF">CYV19_12235</name>
</gene>
<dbReference type="EMBL" id="PKKI01000035">
    <property type="protein sequence ID" value="PLK19971.1"/>
    <property type="molecule type" value="Genomic_DNA"/>
</dbReference>
<protein>
    <submittedName>
        <fullName evidence="2">Uncharacterized protein</fullName>
    </submittedName>
</protein>
<reference evidence="2 3" key="1">
    <citation type="submission" date="2017-12" db="EMBL/GenBank/DDBJ databases">
        <title>The characterization of oligonucleotides binding to NgAgo.</title>
        <authorList>
            <person name="Jiang L."/>
            <person name="He B."/>
            <person name="Kang J."/>
            <person name="Yu M."/>
            <person name="Li N."/>
            <person name="Fang Y."/>
            <person name="Tang Z."/>
            <person name="Wu P."/>
            <person name="Yao P."/>
            <person name="Huang J."/>
        </authorList>
    </citation>
    <scope>NUCLEOTIDE SEQUENCE [LARGE SCALE GENOMIC DNA]</scope>
    <source>
        <strain evidence="2 3">SP2</strain>
        <tissue evidence="2">Freeze-dried powder thallus</tissue>
    </source>
</reference>
<evidence type="ECO:0000313" key="2">
    <source>
        <dbReference type="EMBL" id="PLK19971.1"/>
    </source>
</evidence>
<proteinExistence type="predicted"/>
<comment type="caution">
    <text evidence="2">The sequence shown here is derived from an EMBL/GenBank/DDBJ whole genome shotgun (WGS) entry which is preliminary data.</text>
</comment>
<evidence type="ECO:0000313" key="3">
    <source>
        <dbReference type="Proteomes" id="UP000234484"/>
    </source>
</evidence>
<dbReference type="Proteomes" id="UP000234484">
    <property type="component" value="Unassembled WGS sequence"/>
</dbReference>
<feature type="region of interest" description="Disordered" evidence="1">
    <location>
        <begin position="1"/>
        <end position="30"/>
    </location>
</feature>